<keyword evidence="1" id="KW-0732">Signal</keyword>
<dbReference type="InterPro" id="IPR058250">
    <property type="entry name" value="CCC"/>
</dbReference>
<accession>A0A9P0FDF9</accession>
<dbReference type="Proteomes" id="UP001154078">
    <property type="component" value="Chromosome 2"/>
</dbReference>
<evidence type="ECO:0000313" key="3">
    <source>
        <dbReference type="EMBL" id="CAH0551671.1"/>
    </source>
</evidence>
<dbReference type="OrthoDB" id="6610578at2759"/>
<name>A0A9P0FDF9_BRAAE</name>
<dbReference type="AlphaFoldDB" id="A0A9P0FDF9"/>
<evidence type="ECO:0000313" key="4">
    <source>
        <dbReference type="Proteomes" id="UP001154078"/>
    </source>
</evidence>
<feature type="domain" description="CCC" evidence="2">
    <location>
        <begin position="40"/>
        <end position="139"/>
    </location>
</feature>
<organism evidence="3 4">
    <name type="scientific">Brassicogethes aeneus</name>
    <name type="common">Rape pollen beetle</name>
    <name type="synonym">Meligethes aeneus</name>
    <dbReference type="NCBI Taxonomy" id="1431903"/>
    <lineage>
        <taxon>Eukaryota</taxon>
        <taxon>Metazoa</taxon>
        <taxon>Ecdysozoa</taxon>
        <taxon>Arthropoda</taxon>
        <taxon>Hexapoda</taxon>
        <taxon>Insecta</taxon>
        <taxon>Pterygota</taxon>
        <taxon>Neoptera</taxon>
        <taxon>Endopterygota</taxon>
        <taxon>Coleoptera</taxon>
        <taxon>Polyphaga</taxon>
        <taxon>Cucujiformia</taxon>
        <taxon>Nitidulidae</taxon>
        <taxon>Meligethinae</taxon>
        <taxon>Brassicogethes</taxon>
    </lineage>
</organism>
<gene>
    <name evidence="3" type="ORF">MELIAE_LOCUS4231</name>
</gene>
<evidence type="ECO:0000256" key="1">
    <source>
        <dbReference type="SAM" id="SignalP"/>
    </source>
</evidence>
<proteinExistence type="predicted"/>
<reference evidence="3" key="1">
    <citation type="submission" date="2021-12" db="EMBL/GenBank/DDBJ databases">
        <authorList>
            <person name="King R."/>
        </authorList>
    </citation>
    <scope>NUCLEOTIDE SEQUENCE</scope>
</reference>
<sequence length="170" mass="19370">MHPILFGYTVAFLVLALGDGANSSPVLEYDKGLRYEEYQVEHEISALQAKNAVLHMNYTEIPLAGCQPCTAHEKSYCLGSDLVNDHCCCDRRYHEFFPFIPHTCYLGSTLCSTVAPNCAEYTRLRTCCCDKYVLEKWKQKSEGSTSCIDSWRTTKLLTCLFVVLYFYNLT</sequence>
<evidence type="ECO:0000259" key="2">
    <source>
        <dbReference type="Pfam" id="PF26644"/>
    </source>
</evidence>
<dbReference type="EMBL" id="OV121133">
    <property type="protein sequence ID" value="CAH0551671.1"/>
    <property type="molecule type" value="Genomic_DNA"/>
</dbReference>
<dbReference type="Pfam" id="PF26644">
    <property type="entry name" value="CCC"/>
    <property type="match status" value="1"/>
</dbReference>
<keyword evidence="4" id="KW-1185">Reference proteome</keyword>
<feature type="chain" id="PRO_5040153023" description="CCC domain-containing protein" evidence="1">
    <location>
        <begin position="24"/>
        <end position="170"/>
    </location>
</feature>
<protein>
    <recommendedName>
        <fullName evidence="2">CCC domain-containing protein</fullName>
    </recommendedName>
</protein>
<feature type="signal peptide" evidence="1">
    <location>
        <begin position="1"/>
        <end position="23"/>
    </location>
</feature>